<dbReference type="Pfam" id="PF18741">
    <property type="entry name" value="MTES_1575"/>
    <property type="match status" value="1"/>
</dbReference>
<reference evidence="2 3" key="1">
    <citation type="journal article" date="2017" name="Int. J. Syst. Evol. Microbiol.">
        <title>Pseudokineococcus basanitobsidens sp. nov., isolated from volcanic rock.</title>
        <authorList>
            <person name="Lee D.W."/>
            <person name="Park M.Y."/>
            <person name="Kim J.J."/>
            <person name="Kim B.S."/>
        </authorList>
    </citation>
    <scope>NUCLEOTIDE SEQUENCE [LARGE SCALE GENOMIC DNA]</scope>
    <source>
        <strain evidence="2 3">DSM 103726</strain>
    </source>
</reference>
<dbReference type="SUPFAM" id="SSF52980">
    <property type="entry name" value="Restriction endonuclease-like"/>
    <property type="match status" value="1"/>
</dbReference>
<evidence type="ECO:0000313" key="2">
    <source>
        <dbReference type="EMBL" id="MEJ5944421.1"/>
    </source>
</evidence>
<name>A0ABU8RH53_9ACTN</name>
<sequence length="297" mass="31770">MRTLRRDRTTVDLPRVFRGCDAVRRGWLTPDQLRGPLVQRLLPGAYAPASAPRTHELRCAAAGLLVPEGAMLTGASLATVLGCRLLDVEDDVEVVLPDGAFRSRVRGIRQRRVVVPLDPPAGQRGAVRTAGPARMAFDLAVGLSVVDAVVRLDAVAHAGLVDLPVAKAWLAGHRERGAVGVRRALASADAAAASAPESRLRLLLREAGIRVTPQVVVRTDAGAFVARVDLAVDGTRVAVEYDGAWHGHPQQVDRDRARLNALQEAGWTVLHVTAEMMRDPAAVVATVRRAVARSAVR</sequence>
<dbReference type="InterPro" id="IPR011335">
    <property type="entry name" value="Restrct_endonuc-II-like"/>
</dbReference>
<keyword evidence="3" id="KW-1185">Reference proteome</keyword>
<protein>
    <submittedName>
        <fullName evidence="2">DUF559 domain-containing protein</fullName>
    </submittedName>
</protein>
<comment type="caution">
    <text evidence="2">The sequence shown here is derived from an EMBL/GenBank/DDBJ whole genome shotgun (WGS) entry which is preliminary data.</text>
</comment>
<proteinExistence type="predicted"/>
<dbReference type="InterPro" id="IPR049468">
    <property type="entry name" value="Restrct_endonuc-II-like_dom"/>
</dbReference>
<gene>
    <name evidence="2" type="ORF">WDZ17_03835</name>
</gene>
<accession>A0ABU8RH53</accession>
<evidence type="ECO:0000259" key="1">
    <source>
        <dbReference type="Pfam" id="PF18741"/>
    </source>
</evidence>
<evidence type="ECO:0000313" key="3">
    <source>
        <dbReference type="Proteomes" id="UP001387100"/>
    </source>
</evidence>
<dbReference type="Gene3D" id="3.40.960.10">
    <property type="entry name" value="VSR Endonuclease"/>
    <property type="match status" value="1"/>
</dbReference>
<organism evidence="2 3">
    <name type="scientific">Pseudokineococcus basanitobsidens</name>
    <dbReference type="NCBI Taxonomy" id="1926649"/>
    <lineage>
        <taxon>Bacteria</taxon>
        <taxon>Bacillati</taxon>
        <taxon>Actinomycetota</taxon>
        <taxon>Actinomycetes</taxon>
        <taxon>Kineosporiales</taxon>
        <taxon>Kineosporiaceae</taxon>
        <taxon>Pseudokineococcus</taxon>
    </lineage>
</organism>
<dbReference type="RefSeq" id="WP_339573800.1">
    <property type="nucleotide sequence ID" value="NZ_JBBIAA010000002.1"/>
</dbReference>
<dbReference type="Proteomes" id="UP001387100">
    <property type="component" value="Unassembled WGS sequence"/>
</dbReference>
<feature type="domain" description="Restriction endonuclease type II-like" evidence="1">
    <location>
        <begin position="202"/>
        <end position="290"/>
    </location>
</feature>
<dbReference type="EMBL" id="JBBIAA010000002">
    <property type="protein sequence ID" value="MEJ5944421.1"/>
    <property type="molecule type" value="Genomic_DNA"/>
</dbReference>